<feature type="compositionally biased region" description="Basic residues" evidence="1">
    <location>
        <begin position="1"/>
        <end position="14"/>
    </location>
</feature>
<sequence length="256" mass="27957">MQSGRSKKNQRNRRTSYNGRSRNYNSYNRNKKAPVKKDRFLNVMIFVVILALSYVTLDMLDVSLPTSVTSKIDSVFSSDVFSFGKAKDKVVSFVNNTASVFNGGKSTAVSSSKGELKLEMPVSGEVITKFEDKTHPVFNTTVKPRGIEIQTEKSEEVFASASGKVTNVVSSSYGGSRVVFDVGNNTNVIYDGVKTTFVKVGDTVTSGNIIGSMDNNDSGDVLGLEVWVDNTAVDPLTYMDTKSDTNKTTDNNTKTE</sequence>
<comment type="caution">
    <text evidence="4">The sequence shown here is derived from an EMBL/GenBank/DDBJ whole genome shotgun (WGS) entry which is preliminary data.</text>
</comment>
<evidence type="ECO:0000313" key="5">
    <source>
        <dbReference type="Proteomes" id="UP000261212"/>
    </source>
</evidence>
<name>A0A3E3DYZ2_9FIRM</name>
<keyword evidence="2" id="KW-0472">Membrane</keyword>
<dbReference type="PANTHER" id="PTHR21666">
    <property type="entry name" value="PEPTIDASE-RELATED"/>
    <property type="match status" value="1"/>
</dbReference>
<feature type="transmembrane region" description="Helical" evidence="2">
    <location>
        <begin position="39"/>
        <end position="57"/>
    </location>
</feature>
<reference evidence="4 5" key="1">
    <citation type="submission" date="2018-08" db="EMBL/GenBank/DDBJ databases">
        <title>A genome reference for cultivated species of the human gut microbiota.</title>
        <authorList>
            <person name="Zou Y."/>
            <person name="Xue W."/>
            <person name="Luo G."/>
        </authorList>
    </citation>
    <scope>NUCLEOTIDE SEQUENCE [LARGE SCALE GENOMIC DNA]</scope>
    <source>
        <strain evidence="4 5">AM25-6</strain>
    </source>
</reference>
<dbReference type="CDD" id="cd12797">
    <property type="entry name" value="M23_peptidase"/>
    <property type="match status" value="1"/>
</dbReference>
<dbReference type="PANTHER" id="PTHR21666:SF270">
    <property type="entry name" value="MUREIN HYDROLASE ACTIVATOR ENVC"/>
    <property type="match status" value="1"/>
</dbReference>
<evidence type="ECO:0000313" key="4">
    <source>
        <dbReference type="EMBL" id="RGD74492.1"/>
    </source>
</evidence>
<keyword evidence="2" id="KW-1133">Transmembrane helix</keyword>
<dbReference type="InterPro" id="IPR050570">
    <property type="entry name" value="Cell_wall_metabolism_enzyme"/>
</dbReference>
<proteinExistence type="predicted"/>
<accession>A0A3E3DYZ2</accession>
<dbReference type="SUPFAM" id="SSF51261">
    <property type="entry name" value="Duplicated hybrid motif"/>
    <property type="match status" value="1"/>
</dbReference>
<keyword evidence="2" id="KW-0812">Transmembrane</keyword>
<dbReference type="Gene3D" id="2.70.70.10">
    <property type="entry name" value="Glucose Permease (Domain IIA)"/>
    <property type="match status" value="1"/>
</dbReference>
<feature type="domain" description="M23ase beta-sheet core" evidence="3">
    <location>
        <begin position="145"/>
        <end position="235"/>
    </location>
</feature>
<organism evidence="4 5">
    <name type="scientific">Anaerofustis stercorihominis</name>
    <dbReference type="NCBI Taxonomy" id="214853"/>
    <lineage>
        <taxon>Bacteria</taxon>
        <taxon>Bacillati</taxon>
        <taxon>Bacillota</taxon>
        <taxon>Clostridia</taxon>
        <taxon>Eubacteriales</taxon>
        <taxon>Eubacteriaceae</taxon>
        <taxon>Anaerofustis</taxon>
    </lineage>
</organism>
<dbReference type="AlphaFoldDB" id="A0A3E3DYZ2"/>
<dbReference type="Proteomes" id="UP000261212">
    <property type="component" value="Unassembled WGS sequence"/>
</dbReference>
<dbReference type="InterPro" id="IPR011055">
    <property type="entry name" value="Dup_hybrid_motif"/>
</dbReference>
<protein>
    <submittedName>
        <fullName evidence="4">M23 family peptidase</fullName>
    </submittedName>
</protein>
<evidence type="ECO:0000259" key="3">
    <source>
        <dbReference type="Pfam" id="PF01551"/>
    </source>
</evidence>
<dbReference type="EMBL" id="QUSM01000003">
    <property type="protein sequence ID" value="RGD74492.1"/>
    <property type="molecule type" value="Genomic_DNA"/>
</dbReference>
<dbReference type="GO" id="GO:0004222">
    <property type="term" value="F:metalloendopeptidase activity"/>
    <property type="evidence" value="ECO:0007669"/>
    <property type="project" value="TreeGrafter"/>
</dbReference>
<feature type="compositionally biased region" description="Low complexity" evidence="1">
    <location>
        <begin position="15"/>
        <end position="28"/>
    </location>
</feature>
<gene>
    <name evidence="4" type="ORF">DW687_06965</name>
</gene>
<feature type="region of interest" description="Disordered" evidence="1">
    <location>
        <begin position="1"/>
        <end position="29"/>
    </location>
</feature>
<dbReference type="RefSeq" id="WP_117532203.1">
    <property type="nucleotide sequence ID" value="NZ_JBKXAL010000050.1"/>
</dbReference>
<evidence type="ECO:0000256" key="1">
    <source>
        <dbReference type="SAM" id="MobiDB-lite"/>
    </source>
</evidence>
<evidence type="ECO:0000256" key="2">
    <source>
        <dbReference type="SAM" id="Phobius"/>
    </source>
</evidence>
<dbReference type="InterPro" id="IPR016047">
    <property type="entry name" value="M23ase_b-sheet_dom"/>
</dbReference>
<dbReference type="Pfam" id="PF01551">
    <property type="entry name" value="Peptidase_M23"/>
    <property type="match status" value="1"/>
</dbReference>